<sequence>MAQSEPLYRQIAADLREQIRGGQLKAGDRLPTEAELREQYGVSRNTVRLAFAQLQNEGMITSTQGRGTIVREQVITTYHASWAESRDRMSSDQVDAFHAEQAAQGHKSAYRDFEMRIVPASPELAERLTVDEGDSLVSRSFVRQVDGEPSSLQDSYYPMDIAQECGLLTPHDVAGGAIRAMAAKGHVEIGYVDEVTTRMPRPDESRKLGLGIGTPVLVYVRTTYSDTRPLRLTLTIFAGDRNRLVYELGDISGYHGQNGYAS</sequence>
<dbReference type="RefSeq" id="WP_198681541.1">
    <property type="nucleotide sequence ID" value="NZ_SHKR01000011.1"/>
</dbReference>
<dbReference type="AlphaFoldDB" id="A0A4Q7XA55"/>
<dbReference type="InterPro" id="IPR050679">
    <property type="entry name" value="Bact_HTH_transcr_reg"/>
</dbReference>
<accession>A0A4Q7XA55</accession>
<dbReference type="SMART" id="SM00866">
    <property type="entry name" value="UTRA"/>
    <property type="match status" value="1"/>
</dbReference>
<dbReference type="SUPFAM" id="SSF64288">
    <property type="entry name" value="Chorismate lyase-like"/>
    <property type="match status" value="1"/>
</dbReference>
<evidence type="ECO:0000313" key="6">
    <source>
        <dbReference type="Proteomes" id="UP000292027"/>
    </source>
</evidence>
<dbReference type="FunFam" id="1.10.10.10:FF:000079">
    <property type="entry name" value="GntR family transcriptional regulator"/>
    <property type="match status" value="1"/>
</dbReference>
<evidence type="ECO:0000259" key="4">
    <source>
        <dbReference type="PROSITE" id="PS50949"/>
    </source>
</evidence>
<reference evidence="5 6" key="1">
    <citation type="journal article" date="2015" name="Stand. Genomic Sci.">
        <title>Genomic Encyclopedia of Bacterial and Archaeal Type Strains, Phase III: the genomes of soil and plant-associated and newly described type strains.</title>
        <authorList>
            <person name="Whitman W.B."/>
            <person name="Woyke T."/>
            <person name="Klenk H.P."/>
            <person name="Zhou Y."/>
            <person name="Lilburn T.G."/>
            <person name="Beck B.J."/>
            <person name="De Vos P."/>
            <person name="Vandamme P."/>
            <person name="Eisen J.A."/>
            <person name="Garrity G."/>
            <person name="Hugenholtz P."/>
            <person name="Kyrpides N.C."/>
        </authorList>
    </citation>
    <scope>NUCLEOTIDE SEQUENCE [LARGE SCALE GENOMIC DNA]</scope>
    <source>
        <strain evidence="5 6">VKM Ac-2540</strain>
    </source>
</reference>
<keyword evidence="1" id="KW-0805">Transcription regulation</keyword>
<dbReference type="EMBL" id="SHKR01000011">
    <property type="protein sequence ID" value="RZU20047.1"/>
    <property type="molecule type" value="Genomic_DNA"/>
</dbReference>
<comment type="caution">
    <text evidence="5">The sequence shown here is derived from an EMBL/GenBank/DDBJ whole genome shotgun (WGS) entry which is preliminary data.</text>
</comment>
<name>A0A4Q7XA55_9ACTN</name>
<dbReference type="Pfam" id="PF07702">
    <property type="entry name" value="UTRA"/>
    <property type="match status" value="1"/>
</dbReference>
<keyword evidence="2" id="KW-0238">DNA-binding</keyword>
<dbReference type="InterPro" id="IPR036388">
    <property type="entry name" value="WH-like_DNA-bd_sf"/>
</dbReference>
<dbReference type="SMART" id="SM00345">
    <property type="entry name" value="HTH_GNTR"/>
    <property type="match status" value="1"/>
</dbReference>
<dbReference type="InterPro" id="IPR028978">
    <property type="entry name" value="Chorismate_lyase_/UTRA_dom_sf"/>
</dbReference>
<evidence type="ECO:0000313" key="5">
    <source>
        <dbReference type="EMBL" id="RZU20047.1"/>
    </source>
</evidence>
<gene>
    <name evidence="5" type="ORF">EV645_2268</name>
</gene>
<dbReference type="InterPro" id="IPR000524">
    <property type="entry name" value="Tscrpt_reg_HTH_GntR"/>
</dbReference>
<dbReference type="InterPro" id="IPR036390">
    <property type="entry name" value="WH_DNA-bd_sf"/>
</dbReference>
<dbReference type="GO" id="GO:0045892">
    <property type="term" value="P:negative regulation of DNA-templated transcription"/>
    <property type="evidence" value="ECO:0007669"/>
    <property type="project" value="TreeGrafter"/>
</dbReference>
<organism evidence="5 6">
    <name type="scientific">Kribbella rubisoli</name>
    <dbReference type="NCBI Taxonomy" id="3075929"/>
    <lineage>
        <taxon>Bacteria</taxon>
        <taxon>Bacillati</taxon>
        <taxon>Actinomycetota</taxon>
        <taxon>Actinomycetes</taxon>
        <taxon>Propionibacteriales</taxon>
        <taxon>Kribbellaceae</taxon>
        <taxon>Kribbella</taxon>
    </lineage>
</organism>
<dbReference type="SUPFAM" id="SSF46785">
    <property type="entry name" value="Winged helix' DNA-binding domain"/>
    <property type="match status" value="1"/>
</dbReference>
<dbReference type="InterPro" id="IPR011663">
    <property type="entry name" value="UTRA"/>
</dbReference>
<dbReference type="PANTHER" id="PTHR44846:SF17">
    <property type="entry name" value="GNTR-FAMILY TRANSCRIPTIONAL REGULATOR"/>
    <property type="match status" value="1"/>
</dbReference>
<proteinExistence type="predicted"/>
<dbReference type="PROSITE" id="PS50949">
    <property type="entry name" value="HTH_GNTR"/>
    <property type="match status" value="1"/>
</dbReference>
<dbReference type="PANTHER" id="PTHR44846">
    <property type="entry name" value="MANNOSYL-D-GLYCERATE TRANSPORT/METABOLISM SYSTEM REPRESSOR MNGR-RELATED"/>
    <property type="match status" value="1"/>
</dbReference>
<dbReference type="PRINTS" id="PR00035">
    <property type="entry name" value="HTHGNTR"/>
</dbReference>
<keyword evidence="3" id="KW-0804">Transcription</keyword>
<dbReference type="Proteomes" id="UP000292027">
    <property type="component" value="Unassembled WGS sequence"/>
</dbReference>
<keyword evidence="6" id="KW-1185">Reference proteome</keyword>
<protein>
    <submittedName>
        <fullName evidence="5">GntR family transcriptional regulator</fullName>
    </submittedName>
</protein>
<evidence type="ECO:0000256" key="3">
    <source>
        <dbReference type="ARBA" id="ARBA00023163"/>
    </source>
</evidence>
<dbReference type="CDD" id="cd07377">
    <property type="entry name" value="WHTH_GntR"/>
    <property type="match status" value="1"/>
</dbReference>
<dbReference type="GO" id="GO:0003700">
    <property type="term" value="F:DNA-binding transcription factor activity"/>
    <property type="evidence" value="ECO:0007669"/>
    <property type="project" value="InterPro"/>
</dbReference>
<evidence type="ECO:0000256" key="2">
    <source>
        <dbReference type="ARBA" id="ARBA00023125"/>
    </source>
</evidence>
<dbReference type="Gene3D" id="1.10.10.10">
    <property type="entry name" value="Winged helix-like DNA-binding domain superfamily/Winged helix DNA-binding domain"/>
    <property type="match status" value="1"/>
</dbReference>
<dbReference type="Pfam" id="PF00392">
    <property type="entry name" value="GntR"/>
    <property type="match status" value="1"/>
</dbReference>
<feature type="domain" description="HTH gntR-type" evidence="4">
    <location>
        <begin position="5"/>
        <end position="73"/>
    </location>
</feature>
<dbReference type="Gene3D" id="3.40.1410.10">
    <property type="entry name" value="Chorismate lyase-like"/>
    <property type="match status" value="1"/>
</dbReference>
<dbReference type="GO" id="GO:0003677">
    <property type="term" value="F:DNA binding"/>
    <property type="evidence" value="ECO:0007669"/>
    <property type="project" value="UniProtKB-KW"/>
</dbReference>
<evidence type="ECO:0000256" key="1">
    <source>
        <dbReference type="ARBA" id="ARBA00023015"/>
    </source>
</evidence>